<protein>
    <submittedName>
        <fullName evidence="1">Toxin-antitoxin system, antitoxin component, Xre family protein</fullName>
    </submittedName>
</protein>
<name>A0A7Y0Q1X3_9FIRM</name>
<proteinExistence type="predicted"/>
<sequence length="63" mass="7364">MMSASLERIIEEIVALPESDKARLLARLREVLRLKPEDWARLKLAEAAFSFWDNESDADYDRL</sequence>
<dbReference type="Proteomes" id="UP000533476">
    <property type="component" value="Unassembled WGS sequence"/>
</dbReference>
<dbReference type="EMBL" id="JABBVZ010000025">
    <property type="protein sequence ID" value="NMP22563.1"/>
    <property type="molecule type" value="Genomic_DNA"/>
</dbReference>
<dbReference type="RefSeq" id="WP_169098992.1">
    <property type="nucleotide sequence ID" value="NZ_JABBVZ010000025.1"/>
</dbReference>
<organism evidence="1 2">
    <name type="scientific">Sulfobacillus harzensis</name>
    <dbReference type="NCBI Taxonomy" id="2729629"/>
    <lineage>
        <taxon>Bacteria</taxon>
        <taxon>Bacillati</taxon>
        <taxon>Bacillota</taxon>
        <taxon>Clostridia</taxon>
        <taxon>Eubacteriales</taxon>
        <taxon>Clostridiales Family XVII. Incertae Sedis</taxon>
        <taxon>Sulfobacillus</taxon>
    </lineage>
</organism>
<keyword evidence="2" id="KW-1185">Reference proteome</keyword>
<reference evidence="1 2" key="1">
    <citation type="submission" date="2020-04" db="EMBL/GenBank/DDBJ databases">
        <authorList>
            <person name="Zhang R."/>
            <person name="Schippers A."/>
        </authorList>
    </citation>
    <scope>NUCLEOTIDE SEQUENCE [LARGE SCALE GENOMIC DNA]</scope>
    <source>
        <strain evidence="1 2">DSM 109850</strain>
    </source>
</reference>
<gene>
    <name evidence="1" type="ORF">HIJ39_09385</name>
</gene>
<accession>A0A7Y0Q1X3</accession>
<evidence type="ECO:0000313" key="2">
    <source>
        <dbReference type="Proteomes" id="UP000533476"/>
    </source>
</evidence>
<comment type="caution">
    <text evidence="1">The sequence shown here is derived from an EMBL/GenBank/DDBJ whole genome shotgun (WGS) entry which is preliminary data.</text>
</comment>
<evidence type="ECO:0000313" key="1">
    <source>
        <dbReference type="EMBL" id="NMP22563.1"/>
    </source>
</evidence>
<dbReference type="AlphaFoldDB" id="A0A7Y0Q1X3"/>